<evidence type="ECO:0000313" key="1">
    <source>
        <dbReference type="EMBL" id="ACL47465.1"/>
    </source>
</evidence>
<name>B8HQ68_CYAP4</name>
<reference evidence="1" key="1">
    <citation type="submission" date="2009-01" db="EMBL/GenBank/DDBJ databases">
        <title>Complete sequence of chromosome Cyanothece sp. PCC 7425.</title>
        <authorList>
            <consortium name="US DOE Joint Genome Institute"/>
            <person name="Lucas S."/>
            <person name="Copeland A."/>
            <person name="Lapidus A."/>
            <person name="Glavina del Rio T."/>
            <person name="Dalin E."/>
            <person name="Tice H."/>
            <person name="Bruce D."/>
            <person name="Goodwin L."/>
            <person name="Pitluck S."/>
            <person name="Sims D."/>
            <person name="Meineke L."/>
            <person name="Brettin T."/>
            <person name="Detter J.C."/>
            <person name="Han C."/>
            <person name="Larimer F."/>
            <person name="Land M."/>
            <person name="Hauser L."/>
            <person name="Kyrpides N."/>
            <person name="Ovchinnikova G."/>
            <person name="Liberton M."/>
            <person name="Stoeckel J."/>
            <person name="Banerjee A."/>
            <person name="Singh A."/>
            <person name="Page L."/>
            <person name="Sato H."/>
            <person name="Zhao L."/>
            <person name="Sherman L."/>
            <person name="Pakrasi H."/>
            <person name="Richardson P."/>
        </authorList>
    </citation>
    <scope>NUCLEOTIDE SEQUENCE</scope>
    <source>
        <strain evidence="1">PCC 7425</strain>
    </source>
</reference>
<accession>B8HQ68</accession>
<proteinExistence type="predicted"/>
<dbReference type="OrthoDB" id="423480at2"/>
<dbReference type="eggNOG" id="ENOG5032UU3">
    <property type="taxonomic scope" value="Bacteria"/>
</dbReference>
<dbReference type="AlphaFoldDB" id="B8HQ68"/>
<dbReference type="HOGENOM" id="CLU_129231_1_0_3"/>
<gene>
    <name evidence="1" type="ordered locus">Cyan7425_5172</name>
</gene>
<dbReference type="EMBL" id="CP001344">
    <property type="protein sequence ID" value="ACL47465.1"/>
    <property type="molecule type" value="Genomic_DNA"/>
</dbReference>
<sequence>MPNKRSRRKTQHFNCCFCNQRLWRLGGRKYHLYYTDEDEIRTKGGLSRKSARMLANQGPYVDASSWIEEFFCGEHGKIWMLVTRQSDDTLVLTPAQSQDWSKTTQTIDPTTPNPSVSEYSFRFSRQADLRLTRYNL</sequence>
<protein>
    <submittedName>
        <fullName evidence="1">Uncharacterized protein</fullName>
    </submittedName>
</protein>
<organism evidence="1">
    <name type="scientific">Cyanothece sp. (strain PCC 7425 / ATCC 29141)</name>
    <dbReference type="NCBI Taxonomy" id="395961"/>
    <lineage>
        <taxon>Bacteria</taxon>
        <taxon>Bacillati</taxon>
        <taxon>Cyanobacteriota</taxon>
        <taxon>Cyanophyceae</taxon>
        <taxon>Gomontiellales</taxon>
        <taxon>Cyanothecaceae</taxon>
        <taxon>Cyanothece</taxon>
    </lineage>
</organism>
<dbReference type="KEGG" id="cyn:Cyan7425_5172"/>